<proteinExistence type="predicted"/>
<dbReference type="RefSeq" id="WP_069412895.1">
    <property type="nucleotide sequence ID" value="NZ_JACKUL010000024.1"/>
</dbReference>
<feature type="transmembrane region" description="Helical" evidence="2">
    <location>
        <begin position="162"/>
        <end position="184"/>
    </location>
</feature>
<evidence type="ECO:0000256" key="3">
    <source>
        <dbReference type="SAM" id="SignalP"/>
    </source>
</evidence>
<feature type="domain" description="TPM" evidence="4">
    <location>
        <begin position="36"/>
        <end position="154"/>
    </location>
</feature>
<evidence type="ECO:0000313" key="5">
    <source>
        <dbReference type="EMBL" id="ODQ91161.1"/>
    </source>
</evidence>
<reference evidence="6" key="1">
    <citation type="submission" date="2016-09" db="EMBL/GenBank/DDBJ databases">
        <authorList>
            <person name="Greninger A.L."/>
            <person name="Jerome K.R."/>
            <person name="Mcnair B."/>
            <person name="Wallis C."/>
            <person name="Fang F."/>
        </authorList>
    </citation>
    <scope>NUCLEOTIDE SEQUENCE [LARGE SCALE GENOMIC DNA]</scope>
    <source>
        <strain evidence="6">M6</strain>
    </source>
</reference>
<dbReference type="Pfam" id="PF04536">
    <property type="entry name" value="TPM_phosphatase"/>
    <property type="match status" value="1"/>
</dbReference>
<evidence type="ECO:0000313" key="6">
    <source>
        <dbReference type="Proteomes" id="UP000094053"/>
    </source>
</evidence>
<dbReference type="AlphaFoldDB" id="A0A1E3RMR6"/>
<feature type="signal peptide" evidence="3">
    <location>
        <begin position="1"/>
        <end position="26"/>
    </location>
</feature>
<dbReference type="InterPro" id="IPR007621">
    <property type="entry name" value="TPM_dom"/>
</dbReference>
<gene>
    <name evidence="5" type="ORF">BHQ18_07145</name>
</gene>
<organism evidence="5 6">
    <name type="scientific">Mycolicibacterium flavescens</name>
    <name type="common">Mycobacterium flavescens</name>
    <dbReference type="NCBI Taxonomy" id="1776"/>
    <lineage>
        <taxon>Bacteria</taxon>
        <taxon>Bacillati</taxon>
        <taxon>Actinomycetota</taxon>
        <taxon>Actinomycetes</taxon>
        <taxon>Mycobacteriales</taxon>
        <taxon>Mycobacteriaceae</taxon>
        <taxon>Mycolicibacterium</taxon>
    </lineage>
</organism>
<keyword evidence="2" id="KW-1133">Transmembrane helix</keyword>
<name>A0A1E3RMR6_MYCFV</name>
<feature type="chain" id="PRO_5038442587" description="TPM domain-containing protein" evidence="3">
    <location>
        <begin position="27"/>
        <end position="666"/>
    </location>
</feature>
<evidence type="ECO:0000256" key="1">
    <source>
        <dbReference type="SAM" id="Coils"/>
    </source>
</evidence>
<accession>A0A1E3RMR6</accession>
<keyword evidence="2" id="KW-0472">Membrane</keyword>
<feature type="coiled-coil region" evidence="1">
    <location>
        <begin position="460"/>
        <end position="526"/>
    </location>
</feature>
<dbReference type="OrthoDB" id="5105562at2"/>
<keyword evidence="2" id="KW-0812">Transmembrane</keyword>
<comment type="caution">
    <text evidence="5">The sequence shown here is derived from an EMBL/GenBank/DDBJ whole genome shotgun (WGS) entry which is preliminary data.</text>
</comment>
<dbReference type="Proteomes" id="UP000094053">
    <property type="component" value="Unassembled WGS sequence"/>
</dbReference>
<keyword evidence="1" id="KW-0175">Coiled coil</keyword>
<dbReference type="STRING" id="1776.BHQ18_07145"/>
<dbReference type="Gene3D" id="3.10.310.50">
    <property type="match status" value="1"/>
</dbReference>
<evidence type="ECO:0000256" key="2">
    <source>
        <dbReference type="SAM" id="Phobius"/>
    </source>
</evidence>
<protein>
    <recommendedName>
        <fullName evidence="4">TPM domain-containing protein</fullName>
    </recommendedName>
</protein>
<keyword evidence="3" id="KW-0732">Signal</keyword>
<dbReference type="EMBL" id="MIHA01000004">
    <property type="protein sequence ID" value="ODQ91161.1"/>
    <property type="molecule type" value="Genomic_DNA"/>
</dbReference>
<keyword evidence="6" id="KW-1185">Reference proteome</keyword>
<sequence length="666" mass="69969">MRLARLFSVMLTVLAAGLLLAPTTAAERPLRLGGYVTDDAGVLSAADLGRVTSAIDTLYADARTRLWVVYVDSFDGQSAQSWATATRQRSDLGDFDALLAVATVDRAYAFLVPDSATDLSANRVDSIRRNDIEPALRQDDWAGAAVAAATGLGERPGSGTGISGFAVLAILAVIGVGLVGLLLWRRRRKRKRREAEFAAARRVDPTDPQALAAVSLDALDDLSKAMVVEVDNAVRTSEHELELAVEEFGKERTEPFTRAVANAKTTLTQAFNVRQILDDAIPETPAQRRDLLTRVVVAAGKADRELESQSEAFAKLRDLVINAPSRLDTMTQQIVDITARLDASGQKLDELHREFDVAALTSVAGNVDAAKELLSFADENITRGRELANRPVAGQQTELIDSVRAAESALLQARSLLDAVDSAASDIRRAASHLPAAIEDIQNGIRQAGTLLAQGSTPQRAELERARDAAAAAVATAQRTGQVDPLGAFTELTKADADLDRLLAAVEEAREAAERLNRALDEALFTARSRVRSVSDFIDTRRGAVGPEARTRLAEAVRQLGAAENKRATDPAEAIAHANGAAMLASQAQTLANNDVHNAQNTFMGPHGGGGGGNMGAILGGILIGNILSGGMRGGFGGGFGGGGFNPGSFGGSGGGGGMFGGGGRF</sequence>
<evidence type="ECO:0000259" key="4">
    <source>
        <dbReference type="Pfam" id="PF04536"/>
    </source>
</evidence>